<sequence length="135" mass="15574">MDTLYIWLLVYFILASQFYLLDKKGKFFLRKLYLLLYNVGHRQEITEAEVTKGFIYNQSLGTRLTAAFVFDLILSLIVWKFNTLGFGIKIVLLFLGTPTVFLGFWFGGVLMAFFSKAFSKTVTTLMISARAKLIR</sequence>
<feature type="transmembrane region" description="Helical" evidence="1">
    <location>
        <begin position="91"/>
        <end position="114"/>
    </location>
</feature>
<accession>A0A3S3RRQ5</accession>
<evidence type="ECO:0000313" key="2">
    <source>
        <dbReference type="EMBL" id="RWX46274.1"/>
    </source>
</evidence>
<comment type="caution">
    <text evidence="2">The sequence shown here is derived from an EMBL/GenBank/DDBJ whole genome shotgun (WGS) entry which is preliminary data.</text>
</comment>
<proteinExistence type="predicted"/>
<protein>
    <submittedName>
        <fullName evidence="2">Uncharacterized protein</fullName>
    </submittedName>
</protein>
<keyword evidence="1" id="KW-1133">Transmembrane helix</keyword>
<dbReference type="Proteomes" id="UP000287853">
    <property type="component" value="Unassembled WGS sequence"/>
</dbReference>
<keyword evidence="3" id="KW-1185">Reference proteome</keyword>
<feature type="transmembrane region" description="Helical" evidence="1">
    <location>
        <begin position="60"/>
        <end position="79"/>
    </location>
</feature>
<gene>
    <name evidence="2" type="ORF">H206_00758</name>
</gene>
<dbReference type="AlphaFoldDB" id="A0A3S3RRQ5"/>
<keyword evidence="1" id="KW-0472">Membrane</keyword>
<dbReference type="EMBL" id="MTKO01000067">
    <property type="protein sequence ID" value="RWX46274.1"/>
    <property type="molecule type" value="Genomic_DNA"/>
</dbReference>
<reference evidence="2 3" key="1">
    <citation type="submission" date="2017-01" db="EMBL/GenBank/DDBJ databases">
        <title>The cable genome- insights into the physiology and evolution of filamentous bacteria capable of sulfide oxidation via long distance electron transfer.</title>
        <authorList>
            <person name="Schreiber L."/>
            <person name="Bjerg J.T."/>
            <person name="Boggild A."/>
            <person name="Van De Vossenberg J."/>
            <person name="Meysman F."/>
            <person name="Nielsen L.P."/>
            <person name="Schramm A."/>
            <person name="Kjeldsen K.U."/>
        </authorList>
    </citation>
    <scope>NUCLEOTIDE SEQUENCE [LARGE SCALE GENOMIC DNA]</scope>
    <source>
        <strain evidence="2">MCF</strain>
    </source>
</reference>
<evidence type="ECO:0000313" key="3">
    <source>
        <dbReference type="Proteomes" id="UP000287853"/>
    </source>
</evidence>
<keyword evidence="1" id="KW-0812">Transmembrane</keyword>
<feature type="transmembrane region" description="Helical" evidence="1">
    <location>
        <begin position="6"/>
        <end position="22"/>
    </location>
</feature>
<organism evidence="2 3">
    <name type="scientific">Candidatus Electrothrix aarhusensis</name>
    <dbReference type="NCBI Taxonomy" id="1859131"/>
    <lineage>
        <taxon>Bacteria</taxon>
        <taxon>Pseudomonadati</taxon>
        <taxon>Thermodesulfobacteriota</taxon>
        <taxon>Desulfobulbia</taxon>
        <taxon>Desulfobulbales</taxon>
        <taxon>Desulfobulbaceae</taxon>
        <taxon>Candidatus Electrothrix</taxon>
    </lineage>
</organism>
<evidence type="ECO:0000256" key="1">
    <source>
        <dbReference type="SAM" id="Phobius"/>
    </source>
</evidence>
<name>A0A3S3RRQ5_9BACT</name>